<reference evidence="1 2" key="1">
    <citation type="submission" date="2020-08" db="EMBL/GenBank/DDBJ databases">
        <title>Genomic Encyclopedia of Type Strains, Phase IV (KMG-IV): sequencing the most valuable type-strain genomes for metagenomic binning, comparative biology and taxonomic classification.</title>
        <authorList>
            <person name="Goeker M."/>
        </authorList>
    </citation>
    <scope>NUCLEOTIDE SEQUENCE [LARGE SCALE GENOMIC DNA]</scope>
    <source>
        <strain evidence="1 2">DSM 23958</strain>
    </source>
</reference>
<comment type="caution">
    <text evidence="1">The sequence shown here is derived from an EMBL/GenBank/DDBJ whole genome shotgun (WGS) entry which is preliminary data.</text>
</comment>
<evidence type="ECO:0000313" key="2">
    <source>
        <dbReference type="Proteomes" id="UP000554837"/>
    </source>
</evidence>
<accession>A0A840S2D1</accession>
<protein>
    <submittedName>
        <fullName evidence="1">Uncharacterized protein</fullName>
    </submittedName>
</protein>
<dbReference type="OrthoDB" id="8909706at2"/>
<dbReference type="AlphaFoldDB" id="A0A840S2D1"/>
<organism evidence="1 2">
    <name type="scientific">Inhella inkyongensis</name>
    <dbReference type="NCBI Taxonomy" id="392593"/>
    <lineage>
        <taxon>Bacteria</taxon>
        <taxon>Pseudomonadati</taxon>
        <taxon>Pseudomonadota</taxon>
        <taxon>Betaproteobacteria</taxon>
        <taxon>Burkholderiales</taxon>
        <taxon>Sphaerotilaceae</taxon>
        <taxon>Inhella</taxon>
    </lineage>
</organism>
<keyword evidence="2" id="KW-1185">Reference proteome</keyword>
<dbReference type="EMBL" id="JACHHO010000001">
    <property type="protein sequence ID" value="MBB5202841.1"/>
    <property type="molecule type" value="Genomic_DNA"/>
</dbReference>
<sequence>MTEPNPIVTAIVWKLDEDLREAWEERAAVLEFDAGLSRELAECLALLDLIRMRPADVLQRLN</sequence>
<dbReference type="Proteomes" id="UP000554837">
    <property type="component" value="Unassembled WGS sequence"/>
</dbReference>
<gene>
    <name evidence="1" type="ORF">HNQ51_000134</name>
</gene>
<dbReference type="RefSeq" id="WP_138858067.1">
    <property type="nucleotide sequence ID" value="NZ_CP040709.1"/>
</dbReference>
<evidence type="ECO:0000313" key="1">
    <source>
        <dbReference type="EMBL" id="MBB5202841.1"/>
    </source>
</evidence>
<proteinExistence type="predicted"/>
<name>A0A840S2D1_9BURK</name>